<evidence type="ECO:0000256" key="3">
    <source>
        <dbReference type="ARBA" id="ARBA00022722"/>
    </source>
</evidence>
<dbReference type="Pfam" id="PF07927">
    <property type="entry name" value="HicA_toxin"/>
    <property type="match status" value="1"/>
</dbReference>
<keyword evidence="4" id="KW-0255">Endonuclease</keyword>
<accession>A4XLA5</accession>
<dbReference type="Proteomes" id="UP000000256">
    <property type="component" value="Chromosome"/>
</dbReference>
<sequence length="69" mass="7934">MKAYSSREIIKILTADGWYLEAVRGDHYQFKHPSKKGKVTVPHLKKNLPKRTIKSILSQAGIKIEDIEE</sequence>
<evidence type="ECO:0000313" key="9">
    <source>
        <dbReference type="Proteomes" id="UP000000256"/>
    </source>
</evidence>
<keyword evidence="2" id="KW-1277">Toxin-antitoxin system</keyword>
<keyword evidence="7" id="KW-0346">Stress response</keyword>
<dbReference type="STRING" id="351627.Csac_2107"/>
<name>A4XLA5_CALS8</name>
<dbReference type="AlphaFoldDB" id="A4XLA5"/>
<evidence type="ECO:0000256" key="7">
    <source>
        <dbReference type="ARBA" id="ARBA00023016"/>
    </source>
</evidence>
<keyword evidence="3" id="KW-0540">Nuclease</keyword>
<dbReference type="KEGG" id="csc:Csac_2107"/>
<dbReference type="RefSeq" id="WP_011917621.1">
    <property type="nucleotide sequence ID" value="NC_009437.1"/>
</dbReference>
<evidence type="ECO:0000256" key="4">
    <source>
        <dbReference type="ARBA" id="ARBA00022759"/>
    </source>
</evidence>
<dbReference type="eggNOG" id="COG1724">
    <property type="taxonomic scope" value="Bacteria"/>
</dbReference>
<dbReference type="EMBL" id="CP000679">
    <property type="protein sequence ID" value="ABP67690.1"/>
    <property type="molecule type" value="Genomic_DNA"/>
</dbReference>
<dbReference type="InterPro" id="IPR038570">
    <property type="entry name" value="HicA_sf"/>
</dbReference>
<comment type="similarity">
    <text evidence="1">Belongs to the HicA mRNA interferase family.</text>
</comment>
<keyword evidence="6" id="KW-0694">RNA-binding</keyword>
<evidence type="ECO:0000256" key="5">
    <source>
        <dbReference type="ARBA" id="ARBA00022801"/>
    </source>
</evidence>
<keyword evidence="9" id="KW-1185">Reference proteome</keyword>
<dbReference type="GO" id="GO:0004519">
    <property type="term" value="F:endonuclease activity"/>
    <property type="evidence" value="ECO:0007669"/>
    <property type="project" value="UniProtKB-KW"/>
</dbReference>
<dbReference type="InterPro" id="IPR012933">
    <property type="entry name" value="HicA_mRNA_interferase"/>
</dbReference>
<evidence type="ECO:0000256" key="1">
    <source>
        <dbReference type="ARBA" id="ARBA00006620"/>
    </source>
</evidence>
<dbReference type="PANTHER" id="PTHR34873">
    <property type="entry name" value="SSR1766 PROTEIN"/>
    <property type="match status" value="1"/>
</dbReference>
<keyword evidence="5" id="KW-0378">Hydrolase</keyword>
<organism evidence="8 9">
    <name type="scientific">Caldicellulosiruptor saccharolyticus (strain ATCC 43494 / DSM 8903 / Tp8T 6331)</name>
    <dbReference type="NCBI Taxonomy" id="351627"/>
    <lineage>
        <taxon>Bacteria</taxon>
        <taxon>Bacillati</taxon>
        <taxon>Bacillota</taxon>
        <taxon>Bacillota incertae sedis</taxon>
        <taxon>Caldicellulosiruptorales</taxon>
        <taxon>Caldicellulosiruptoraceae</taxon>
        <taxon>Caldicellulosiruptor</taxon>
    </lineage>
</organism>
<dbReference type="GO" id="GO:0016787">
    <property type="term" value="F:hydrolase activity"/>
    <property type="evidence" value="ECO:0007669"/>
    <property type="project" value="UniProtKB-KW"/>
</dbReference>
<gene>
    <name evidence="8" type="ordered locus">Csac_2107</name>
</gene>
<reference evidence="8 9" key="1">
    <citation type="journal article" date="2008" name="Appl. Environ. Microbiol.">
        <title>Hydrogenomics of the extremely thermophilic bacterium Caldicellulosiruptor saccharolyticus.</title>
        <authorList>
            <person name="van de Werken H.J."/>
            <person name="Verhaart M.R."/>
            <person name="VanFossen A.L."/>
            <person name="Willquist K."/>
            <person name="Lewis D.L."/>
            <person name="Nichols J.D."/>
            <person name="Goorissen H.P."/>
            <person name="Mongodin E.F."/>
            <person name="Nelson K.E."/>
            <person name="van Niel E.W."/>
            <person name="Stams A.J."/>
            <person name="Ward D.E."/>
            <person name="de Vos W.M."/>
            <person name="van der Oost J."/>
            <person name="Kelly R.M."/>
            <person name="Kengen S.W."/>
        </authorList>
    </citation>
    <scope>NUCLEOTIDE SEQUENCE [LARGE SCALE GENOMIC DNA]</scope>
    <source>
        <strain evidence="9">ATCC 43494 / DSM 8903 / Tp8T 6331</strain>
    </source>
</reference>
<dbReference type="HOGENOM" id="CLU_164851_4_2_9"/>
<evidence type="ECO:0000256" key="2">
    <source>
        <dbReference type="ARBA" id="ARBA00022649"/>
    </source>
</evidence>
<dbReference type="SUPFAM" id="SSF54786">
    <property type="entry name" value="YcfA/nrd intein domain"/>
    <property type="match status" value="1"/>
</dbReference>
<dbReference type="OrthoDB" id="9811409at2"/>
<dbReference type="PANTHER" id="PTHR34873:SF3">
    <property type="entry name" value="ADDICTION MODULE TOXIN, HICA FAMILY"/>
    <property type="match status" value="1"/>
</dbReference>
<protein>
    <submittedName>
        <fullName evidence="8">YcfA family protein</fullName>
    </submittedName>
</protein>
<dbReference type="Gene3D" id="3.30.920.30">
    <property type="entry name" value="Hypothetical protein"/>
    <property type="match status" value="1"/>
</dbReference>
<evidence type="ECO:0000313" key="8">
    <source>
        <dbReference type="EMBL" id="ABP67690.1"/>
    </source>
</evidence>
<evidence type="ECO:0000256" key="6">
    <source>
        <dbReference type="ARBA" id="ARBA00022884"/>
    </source>
</evidence>
<proteinExistence type="inferred from homology"/>
<dbReference type="GO" id="GO:0003729">
    <property type="term" value="F:mRNA binding"/>
    <property type="evidence" value="ECO:0007669"/>
    <property type="project" value="InterPro"/>
</dbReference>